<feature type="compositionally biased region" description="Basic and acidic residues" evidence="1">
    <location>
        <begin position="72"/>
        <end position="90"/>
    </location>
</feature>
<dbReference type="Proteomes" id="UP000504636">
    <property type="component" value="Unplaced"/>
</dbReference>
<dbReference type="Gene3D" id="2.170.130.20">
    <property type="entry name" value="LCCL-like domain"/>
    <property type="match status" value="1"/>
</dbReference>
<name>A0A6A6YIM5_9PEZI</name>
<feature type="compositionally biased region" description="Polar residues" evidence="1">
    <location>
        <begin position="544"/>
        <end position="557"/>
    </location>
</feature>
<feature type="compositionally biased region" description="Low complexity" evidence="1">
    <location>
        <begin position="301"/>
        <end position="314"/>
    </location>
</feature>
<dbReference type="Pfam" id="PF08642">
    <property type="entry name" value="Rxt3"/>
    <property type="match status" value="1"/>
</dbReference>
<reference evidence="4" key="2">
    <citation type="submission" date="2020-04" db="EMBL/GenBank/DDBJ databases">
        <authorList>
            <consortium name="NCBI Genome Project"/>
        </authorList>
    </citation>
    <scope>NUCLEOTIDE SEQUENCE</scope>
    <source>
        <strain evidence="4">CBS 304.34</strain>
    </source>
</reference>
<dbReference type="EMBL" id="MU003702">
    <property type="protein sequence ID" value="KAF2808706.1"/>
    <property type="molecule type" value="Genomic_DNA"/>
</dbReference>
<feature type="compositionally biased region" description="Basic residues" evidence="1">
    <location>
        <begin position="699"/>
        <end position="726"/>
    </location>
</feature>
<dbReference type="OrthoDB" id="3596986at2759"/>
<feature type="compositionally biased region" description="Low complexity" evidence="1">
    <location>
        <begin position="733"/>
        <end position="747"/>
    </location>
</feature>
<dbReference type="RefSeq" id="XP_033575670.1">
    <property type="nucleotide sequence ID" value="XM_033725605.1"/>
</dbReference>
<feature type="compositionally biased region" description="Basic and acidic residues" evidence="1">
    <location>
        <begin position="508"/>
        <end position="523"/>
    </location>
</feature>
<dbReference type="InterPro" id="IPR013951">
    <property type="entry name" value="Rxt3"/>
</dbReference>
<feature type="region of interest" description="Disordered" evidence="1">
    <location>
        <begin position="914"/>
        <end position="941"/>
    </location>
</feature>
<dbReference type="InterPro" id="IPR036609">
    <property type="entry name" value="LCCL_sf"/>
</dbReference>
<feature type="compositionally biased region" description="Polar residues" evidence="1">
    <location>
        <begin position="335"/>
        <end position="348"/>
    </location>
</feature>
<evidence type="ECO:0000313" key="3">
    <source>
        <dbReference type="Proteomes" id="UP000504636"/>
    </source>
</evidence>
<feature type="compositionally biased region" description="Low complexity" evidence="1">
    <location>
        <begin position="216"/>
        <end position="232"/>
    </location>
</feature>
<accession>A0A6A6YIM5</accession>
<protein>
    <submittedName>
        <fullName evidence="2 4">Rxt3-domain-containing protein</fullName>
    </submittedName>
</protein>
<feature type="compositionally biased region" description="Polar residues" evidence="1">
    <location>
        <begin position="268"/>
        <end position="278"/>
    </location>
</feature>
<feature type="compositionally biased region" description="Basic residues" evidence="1">
    <location>
        <begin position="763"/>
        <end position="780"/>
    </location>
</feature>
<evidence type="ECO:0000313" key="4">
    <source>
        <dbReference type="RefSeq" id="XP_033575670.1"/>
    </source>
</evidence>
<feature type="compositionally biased region" description="Pro residues" evidence="1">
    <location>
        <begin position="158"/>
        <end position="178"/>
    </location>
</feature>
<gene>
    <name evidence="2 4" type="ORF">BDZ99DRAFT_521202</name>
</gene>
<reference evidence="2 4" key="1">
    <citation type="journal article" date="2020" name="Stud. Mycol.">
        <title>101 Dothideomycetes genomes: a test case for predicting lifestyles and emergence of pathogens.</title>
        <authorList>
            <person name="Haridas S."/>
            <person name="Albert R."/>
            <person name="Binder M."/>
            <person name="Bloem J."/>
            <person name="Labutti K."/>
            <person name="Salamov A."/>
            <person name="Andreopoulos B."/>
            <person name="Baker S."/>
            <person name="Barry K."/>
            <person name="Bills G."/>
            <person name="Bluhm B."/>
            <person name="Cannon C."/>
            <person name="Castanera R."/>
            <person name="Culley D."/>
            <person name="Daum C."/>
            <person name="Ezra D."/>
            <person name="Gonzalez J."/>
            <person name="Henrissat B."/>
            <person name="Kuo A."/>
            <person name="Liang C."/>
            <person name="Lipzen A."/>
            <person name="Lutzoni F."/>
            <person name="Magnuson J."/>
            <person name="Mondo S."/>
            <person name="Nolan M."/>
            <person name="Ohm R."/>
            <person name="Pangilinan J."/>
            <person name="Park H.-J."/>
            <person name="Ramirez L."/>
            <person name="Alfaro M."/>
            <person name="Sun H."/>
            <person name="Tritt A."/>
            <person name="Yoshinaga Y."/>
            <person name="Zwiers L.-H."/>
            <person name="Turgeon B."/>
            <person name="Goodwin S."/>
            <person name="Spatafora J."/>
            <person name="Crous P."/>
            <person name="Grigoriev I."/>
        </authorList>
    </citation>
    <scope>NUCLEOTIDE SEQUENCE</scope>
    <source>
        <strain evidence="2 4">CBS 304.34</strain>
    </source>
</reference>
<feature type="region of interest" description="Disordered" evidence="1">
    <location>
        <begin position="1"/>
        <end position="797"/>
    </location>
</feature>
<feature type="compositionally biased region" description="Low complexity" evidence="1">
    <location>
        <begin position="240"/>
        <end position="253"/>
    </location>
</feature>
<dbReference type="GeneID" id="54466498"/>
<reference evidence="4" key="3">
    <citation type="submission" date="2025-04" db="UniProtKB">
        <authorList>
            <consortium name="RefSeq"/>
        </authorList>
    </citation>
    <scope>IDENTIFICATION</scope>
    <source>
        <strain evidence="4">CBS 304.34</strain>
    </source>
</reference>
<evidence type="ECO:0000256" key="1">
    <source>
        <dbReference type="SAM" id="MobiDB-lite"/>
    </source>
</evidence>
<organism evidence="2">
    <name type="scientific">Mytilinidion resinicola</name>
    <dbReference type="NCBI Taxonomy" id="574789"/>
    <lineage>
        <taxon>Eukaryota</taxon>
        <taxon>Fungi</taxon>
        <taxon>Dikarya</taxon>
        <taxon>Ascomycota</taxon>
        <taxon>Pezizomycotina</taxon>
        <taxon>Dothideomycetes</taxon>
        <taxon>Pleosporomycetidae</taxon>
        <taxon>Mytilinidiales</taxon>
        <taxon>Mytilinidiaceae</taxon>
        <taxon>Mytilinidion</taxon>
    </lineage>
</organism>
<keyword evidence="3" id="KW-1185">Reference proteome</keyword>
<proteinExistence type="predicted"/>
<evidence type="ECO:0000313" key="2">
    <source>
        <dbReference type="EMBL" id="KAF2808706.1"/>
    </source>
</evidence>
<sequence length="1047" mass="113711">MDPRHNQQQSQHPFTRPLIHNPNHQPAPPSQPRQPYSSYPPVSQPQPPVHAPFSDPYTSRRDPFLPTPSQQGRREGYGIHDGLRDRDAAPAERQVMNGGWANSAAQHQHHHSQSGPPPPPSITSAHSSANQPSYGYDAARRRSLGGASPPTLYGAPPHEAPPPPPSFPRPHMPPPSSPQQPQSHLSHATSQRPTFPPSSYGGGRELPGLASGHRQGGSMSISSLIGGDSSTSNHAAQNQASSPGTSASATPISNHAMQPPSPRRVASGSRSEFTQFRRNPSPDRHAMPNSVTRMSEGHGYSASSPPRPYSSSHGSPEHGRQNLPPASQPYRPMTFQGSRLYQSSPNDAQSRDSRQSGIPPRPSSQPSAPVEAESKSGLDALGPRRAAYGANEGERRRTMGESHHARPNTSELLGGVTQEQRDRERPVTVQPVSQSAFSPPRDQRISALPQEASQQSQRNLFWRNQAGAGEEGHRGQNPGSAPLFRLGFGGPAAPSQAQSTFANASADDQARIRAASENHRLIEQYHAPPTSDPNSTERRRAEQFVQTPSSGSNSYTPRSVGYEQQQRRFGEEMLPQKSFLGNLGPEANRRTGRASPLPQAVQGAQAQPAGIGGDPNIKSEFGRMFSGLGSGLGTGPPGITTPSRQSPLPQGSQESLGGDFMSRVNSQGGRKPKRVKDEDNALDSDGDGRGTPNLMGSRGPKRSKHNHAAHHHHHHAHPHHHHHHHHKPEDEAASLPPNAAAAPFNSARYGSAQPQNGTAAQMAHHHHHYHTGPHHHHHAPRPSQPALMPPPKPVIPEHDISSVLQDAAKQPRRHLGSQMYEAKVELPKANSQLDEQFGYSSKPKPLPDWDFNPVNCTFTIRVPHQYLRPRERSQIVTQRHLWGTTVYTANSDPIAAAIHSGWLRGEWNDSVNVESLDPRLSDPNNPSDAEDTLEKKPKAPVVPPPEMSLHITLLILPTLEEYFPMTEYGITSRKKLGYDGWSFMIHKMQWVEEGFGVRGQERGAAALKKRLDASNALMALMNGSRSFGKINSGGVAATGSGLTKLHA</sequence>
<feature type="compositionally biased region" description="Low complexity" evidence="1">
    <location>
        <begin position="596"/>
        <end position="609"/>
    </location>
</feature>
<feature type="compositionally biased region" description="Basic and acidic residues" evidence="1">
    <location>
        <begin position="392"/>
        <end position="404"/>
    </location>
</feature>
<feature type="compositionally biased region" description="Polar residues" evidence="1">
    <location>
        <begin position="1"/>
        <end position="13"/>
    </location>
</feature>
<dbReference type="AlphaFoldDB" id="A0A6A6YIM5"/>
<feature type="compositionally biased region" description="Polar residues" evidence="1">
    <location>
        <begin position="644"/>
        <end position="655"/>
    </location>
</feature>